<evidence type="ECO:0000256" key="7">
    <source>
        <dbReference type="SAM" id="MobiDB-lite"/>
    </source>
</evidence>
<dbReference type="STRING" id="28034.BFX07_01935"/>
<dbReference type="PROSITE" id="PS50850">
    <property type="entry name" value="MFS"/>
    <property type="match status" value="1"/>
</dbReference>
<feature type="domain" description="Major facilitator superfamily (MFS) profile" evidence="9">
    <location>
        <begin position="26"/>
        <end position="411"/>
    </location>
</feature>
<dbReference type="PANTHER" id="PTHR43124:SF3">
    <property type="entry name" value="CHLORAMPHENICOL EFFLUX PUMP RV0191"/>
    <property type="match status" value="1"/>
</dbReference>
<evidence type="ECO:0000256" key="2">
    <source>
        <dbReference type="ARBA" id="ARBA00022448"/>
    </source>
</evidence>
<keyword evidence="5 8" id="KW-1133">Transmembrane helix</keyword>
<feature type="transmembrane region" description="Helical" evidence="8">
    <location>
        <begin position="325"/>
        <end position="348"/>
    </location>
</feature>
<accession>A0A1W1WEZ8</accession>
<feature type="transmembrane region" description="Helical" evidence="8">
    <location>
        <begin position="120"/>
        <end position="138"/>
    </location>
</feature>
<feature type="transmembrane region" description="Helical" evidence="8">
    <location>
        <begin position="93"/>
        <end position="114"/>
    </location>
</feature>
<keyword evidence="6 8" id="KW-0472">Membrane</keyword>
<protein>
    <submittedName>
        <fullName evidence="10">Nitrate/nitrite transporter NarK</fullName>
    </submittedName>
</protein>
<feature type="transmembrane region" description="Helical" evidence="8">
    <location>
        <begin position="232"/>
        <end position="253"/>
    </location>
</feature>
<feature type="transmembrane region" description="Helical" evidence="8">
    <location>
        <begin position="64"/>
        <end position="86"/>
    </location>
</feature>
<evidence type="ECO:0000313" key="10">
    <source>
        <dbReference type="EMBL" id="SMC04815.1"/>
    </source>
</evidence>
<evidence type="ECO:0000256" key="3">
    <source>
        <dbReference type="ARBA" id="ARBA00022475"/>
    </source>
</evidence>
<feature type="transmembrane region" description="Helical" evidence="8">
    <location>
        <begin position="150"/>
        <end position="173"/>
    </location>
</feature>
<evidence type="ECO:0000313" key="11">
    <source>
        <dbReference type="Proteomes" id="UP000192660"/>
    </source>
</evidence>
<proteinExistence type="predicted"/>
<dbReference type="InterPro" id="IPR050189">
    <property type="entry name" value="MFS_Efflux_Transporters"/>
</dbReference>
<organism evidence="10 11">
    <name type="scientific">Sulfobacillus thermosulfidooxidans (strain DSM 9293 / VKM B-1269 / AT-1)</name>
    <dbReference type="NCBI Taxonomy" id="929705"/>
    <lineage>
        <taxon>Bacteria</taxon>
        <taxon>Bacillati</taxon>
        <taxon>Bacillota</taxon>
        <taxon>Clostridia</taxon>
        <taxon>Eubacteriales</taxon>
        <taxon>Clostridiales Family XVII. Incertae Sedis</taxon>
        <taxon>Sulfobacillus</taxon>
    </lineage>
</organism>
<dbReference type="Proteomes" id="UP000192660">
    <property type="component" value="Unassembled WGS sequence"/>
</dbReference>
<feature type="transmembrane region" description="Helical" evidence="8">
    <location>
        <begin position="179"/>
        <end position="201"/>
    </location>
</feature>
<feature type="transmembrane region" description="Helical" evidence="8">
    <location>
        <begin position="26"/>
        <end position="44"/>
    </location>
</feature>
<feature type="region of interest" description="Disordered" evidence="7">
    <location>
        <begin position="1"/>
        <end position="21"/>
    </location>
</feature>
<comment type="subcellular location">
    <subcellularLocation>
        <location evidence="1">Cell membrane</location>
        <topology evidence="1">Multi-pass membrane protein</topology>
    </subcellularLocation>
</comment>
<feature type="transmembrane region" description="Helical" evidence="8">
    <location>
        <begin position="388"/>
        <end position="407"/>
    </location>
</feature>
<dbReference type="GO" id="GO:0022857">
    <property type="term" value="F:transmembrane transporter activity"/>
    <property type="evidence" value="ECO:0007669"/>
    <property type="project" value="InterPro"/>
</dbReference>
<feature type="transmembrane region" description="Helical" evidence="8">
    <location>
        <begin position="360"/>
        <end position="382"/>
    </location>
</feature>
<evidence type="ECO:0000259" key="9">
    <source>
        <dbReference type="PROSITE" id="PS50850"/>
    </source>
</evidence>
<dbReference type="Pfam" id="PF07690">
    <property type="entry name" value="MFS_1"/>
    <property type="match status" value="1"/>
</dbReference>
<feature type="transmembrane region" description="Helical" evidence="8">
    <location>
        <begin position="265"/>
        <end position="288"/>
    </location>
</feature>
<dbReference type="InterPro" id="IPR011701">
    <property type="entry name" value="MFS"/>
</dbReference>
<evidence type="ECO:0000256" key="6">
    <source>
        <dbReference type="ARBA" id="ARBA00023136"/>
    </source>
</evidence>
<reference evidence="11" key="1">
    <citation type="submission" date="2017-04" db="EMBL/GenBank/DDBJ databases">
        <authorList>
            <person name="Varghese N."/>
            <person name="Submissions S."/>
        </authorList>
    </citation>
    <scope>NUCLEOTIDE SEQUENCE [LARGE SCALE GENOMIC DNA]</scope>
    <source>
        <strain evidence="11">DSM 9293</strain>
    </source>
</reference>
<evidence type="ECO:0000256" key="4">
    <source>
        <dbReference type="ARBA" id="ARBA00022692"/>
    </source>
</evidence>
<evidence type="ECO:0000256" key="1">
    <source>
        <dbReference type="ARBA" id="ARBA00004651"/>
    </source>
</evidence>
<dbReference type="SUPFAM" id="SSF103473">
    <property type="entry name" value="MFS general substrate transporter"/>
    <property type="match status" value="1"/>
</dbReference>
<name>A0A1W1WEZ8_SULTA</name>
<sequence>MLTQSLSKESEKSTQGQPPPHSRWKALFWITLAELLAMSVWFSASAVTKTLQVEWHLSATLLSWLTATVQLGFVGGALISATLGLADRFRLRTLMAWGAFGAASTTALLAIFPHGGWEPFALRVLTGAFLAVVYPTAVQWIARWFPRQRGLAVGILIGGLTMGSAMPHLLVGFPLLRHWQAVLTGSATLAMIAWALILWVVPEHPGTFPAPVFRWNRIGAVLRDRPVMWANLGYWGHMWELYAMWTWLPAFFVASWSRDWHGNTLIGLAGTASFIAIGLAGFAGALSGGWAADRFGRTRATMGAMTLSGTMAILIGFTFRLAPSWTFLVAVIWGISVIADSAQFSAAVTELSAHDLQGSALTLQMAVGFLITIGSIELVGILEPILGWHYVLAVLALGPAIGVWAMGRLRRRPEAVRLAHGRR</sequence>
<keyword evidence="4 8" id="KW-0812">Transmembrane</keyword>
<evidence type="ECO:0000256" key="8">
    <source>
        <dbReference type="SAM" id="Phobius"/>
    </source>
</evidence>
<dbReference type="InterPro" id="IPR036259">
    <property type="entry name" value="MFS_trans_sf"/>
</dbReference>
<gene>
    <name evidence="10" type="ORF">SAMN00768000_1861</name>
</gene>
<dbReference type="Gene3D" id="1.20.1250.20">
    <property type="entry name" value="MFS general substrate transporter like domains"/>
    <property type="match status" value="2"/>
</dbReference>
<dbReference type="GO" id="GO:0005886">
    <property type="term" value="C:plasma membrane"/>
    <property type="evidence" value="ECO:0007669"/>
    <property type="project" value="UniProtKB-SubCell"/>
</dbReference>
<dbReference type="RefSeq" id="WP_084661357.1">
    <property type="nucleotide sequence ID" value="NZ_FWWY01000001.1"/>
</dbReference>
<keyword evidence="11" id="KW-1185">Reference proteome</keyword>
<dbReference type="PANTHER" id="PTHR43124">
    <property type="entry name" value="PURINE EFFLUX PUMP PBUE"/>
    <property type="match status" value="1"/>
</dbReference>
<keyword evidence="3" id="KW-1003">Cell membrane</keyword>
<keyword evidence="2" id="KW-0813">Transport</keyword>
<evidence type="ECO:0000256" key="5">
    <source>
        <dbReference type="ARBA" id="ARBA00022989"/>
    </source>
</evidence>
<dbReference type="AlphaFoldDB" id="A0A1W1WEZ8"/>
<dbReference type="OrthoDB" id="9781976at2"/>
<dbReference type="InterPro" id="IPR020846">
    <property type="entry name" value="MFS_dom"/>
</dbReference>
<dbReference type="EMBL" id="FWWY01000001">
    <property type="protein sequence ID" value="SMC04815.1"/>
    <property type="molecule type" value="Genomic_DNA"/>
</dbReference>